<feature type="compositionally biased region" description="Polar residues" evidence="1">
    <location>
        <begin position="120"/>
        <end position="132"/>
    </location>
</feature>
<feature type="region of interest" description="Disordered" evidence="1">
    <location>
        <begin position="110"/>
        <end position="135"/>
    </location>
</feature>
<name>A0A078AMY5_STYLE</name>
<evidence type="ECO:0000313" key="3">
    <source>
        <dbReference type="Proteomes" id="UP000039865"/>
    </source>
</evidence>
<evidence type="ECO:0000313" key="2">
    <source>
        <dbReference type="EMBL" id="CDW82732.1"/>
    </source>
</evidence>
<reference evidence="2 3" key="1">
    <citation type="submission" date="2014-06" db="EMBL/GenBank/DDBJ databases">
        <authorList>
            <person name="Swart Estienne"/>
        </authorList>
    </citation>
    <scope>NUCLEOTIDE SEQUENCE [LARGE SCALE GENOMIC DNA]</scope>
    <source>
        <strain evidence="2 3">130c</strain>
    </source>
</reference>
<accession>A0A078AMY5</accession>
<dbReference type="InParanoid" id="A0A078AMY5"/>
<keyword evidence="3" id="KW-1185">Reference proteome</keyword>
<dbReference type="Proteomes" id="UP000039865">
    <property type="component" value="Unassembled WGS sequence"/>
</dbReference>
<gene>
    <name evidence="2" type="primary">Contig13230.g14115</name>
    <name evidence="2" type="ORF">STYLEM_11766</name>
</gene>
<protein>
    <submittedName>
        <fullName evidence="2">Uncharacterized protein</fullName>
    </submittedName>
</protein>
<dbReference type="EMBL" id="CCKQ01011194">
    <property type="protein sequence ID" value="CDW82732.1"/>
    <property type="molecule type" value="Genomic_DNA"/>
</dbReference>
<dbReference type="AlphaFoldDB" id="A0A078AMY5"/>
<proteinExistence type="predicted"/>
<dbReference type="OrthoDB" id="10525676at2759"/>
<evidence type="ECO:0000256" key="1">
    <source>
        <dbReference type="SAM" id="MobiDB-lite"/>
    </source>
</evidence>
<organism evidence="2 3">
    <name type="scientific">Stylonychia lemnae</name>
    <name type="common">Ciliate</name>
    <dbReference type="NCBI Taxonomy" id="5949"/>
    <lineage>
        <taxon>Eukaryota</taxon>
        <taxon>Sar</taxon>
        <taxon>Alveolata</taxon>
        <taxon>Ciliophora</taxon>
        <taxon>Intramacronucleata</taxon>
        <taxon>Spirotrichea</taxon>
        <taxon>Stichotrichia</taxon>
        <taxon>Sporadotrichida</taxon>
        <taxon>Oxytrichidae</taxon>
        <taxon>Stylonychinae</taxon>
        <taxon>Stylonychia</taxon>
    </lineage>
</organism>
<sequence>MINLVLFQQLFNILYDEKVDCKLEKSALVEQRMLNWNKINAQICFNYLQQQFYLVKPSMKALAKGNNEEVIIKLLKNLINCTQGNYHDAFLDDEGIRDIADVMQTDKPLYAEGEDPSVVETASQRSAKQSTGKRSEQFAYLEEQLQQNQQ</sequence>